<evidence type="ECO:0000256" key="10">
    <source>
        <dbReference type="ARBA" id="ARBA00023310"/>
    </source>
</evidence>
<keyword evidence="11" id="KW-1003">Cell membrane</keyword>
<dbReference type="SUPFAM" id="SSF81336">
    <property type="entry name" value="F1F0 ATP synthase subunit A"/>
    <property type="match status" value="1"/>
</dbReference>
<evidence type="ECO:0000256" key="8">
    <source>
        <dbReference type="ARBA" id="ARBA00023065"/>
    </source>
</evidence>
<dbReference type="InterPro" id="IPR045083">
    <property type="entry name" value="ATP_synth_F0_asu_bact/mt"/>
</dbReference>
<keyword evidence="7 11" id="KW-1133">Transmembrane helix</keyword>
<accession>A0ABT0RZ16</accession>
<protein>
    <recommendedName>
        <fullName evidence="11 12">ATP synthase subunit a</fullName>
    </recommendedName>
    <alternativeName>
        <fullName evidence="11">ATP synthase F0 sector subunit a</fullName>
    </alternativeName>
    <alternativeName>
        <fullName evidence="11">F-ATPase subunit 6</fullName>
    </alternativeName>
</protein>
<dbReference type="Proteomes" id="UP001165342">
    <property type="component" value="Unassembled WGS sequence"/>
</dbReference>
<evidence type="ECO:0000313" key="13">
    <source>
        <dbReference type="EMBL" id="MCL6728638.1"/>
    </source>
</evidence>
<dbReference type="PANTHER" id="PTHR11410:SF0">
    <property type="entry name" value="ATP SYNTHASE SUBUNIT A"/>
    <property type="match status" value="1"/>
</dbReference>
<dbReference type="InterPro" id="IPR000568">
    <property type="entry name" value="ATP_synth_F0_asu"/>
</dbReference>
<evidence type="ECO:0000256" key="11">
    <source>
        <dbReference type="HAMAP-Rule" id="MF_01393"/>
    </source>
</evidence>
<feature type="transmembrane region" description="Helical" evidence="11">
    <location>
        <begin position="34"/>
        <end position="52"/>
    </location>
</feature>
<comment type="similarity">
    <text evidence="2 11 12">Belongs to the ATPase A chain family.</text>
</comment>
<evidence type="ECO:0000256" key="9">
    <source>
        <dbReference type="ARBA" id="ARBA00023136"/>
    </source>
</evidence>
<keyword evidence="5 11" id="KW-0812">Transmembrane</keyword>
<comment type="function">
    <text evidence="11 12">Key component of the proton channel; it plays a direct role in the translocation of protons across the membrane.</text>
</comment>
<keyword evidence="4 11" id="KW-0138">CF(0)</keyword>
<dbReference type="RefSeq" id="WP_249830144.1">
    <property type="nucleotide sequence ID" value="NZ_JAMGBE010000001.1"/>
</dbReference>
<evidence type="ECO:0000256" key="1">
    <source>
        <dbReference type="ARBA" id="ARBA00004141"/>
    </source>
</evidence>
<dbReference type="NCBIfam" id="NF004482">
    <property type="entry name" value="PRK05815.2-4"/>
    <property type="match status" value="1"/>
</dbReference>
<evidence type="ECO:0000313" key="14">
    <source>
        <dbReference type="Proteomes" id="UP001165342"/>
    </source>
</evidence>
<evidence type="ECO:0000256" key="7">
    <source>
        <dbReference type="ARBA" id="ARBA00022989"/>
    </source>
</evidence>
<evidence type="ECO:0000256" key="3">
    <source>
        <dbReference type="ARBA" id="ARBA00022448"/>
    </source>
</evidence>
<dbReference type="NCBIfam" id="TIGR01131">
    <property type="entry name" value="ATP_synt_6_or_A"/>
    <property type="match status" value="1"/>
</dbReference>
<keyword evidence="14" id="KW-1185">Reference proteome</keyword>
<dbReference type="CDD" id="cd00310">
    <property type="entry name" value="ATP-synt_Fo_a_6"/>
    <property type="match status" value="1"/>
</dbReference>
<evidence type="ECO:0000256" key="6">
    <source>
        <dbReference type="ARBA" id="ARBA00022781"/>
    </source>
</evidence>
<keyword evidence="8 11" id="KW-0406">Ion transport</keyword>
<dbReference type="PANTHER" id="PTHR11410">
    <property type="entry name" value="ATP SYNTHASE SUBUNIT A"/>
    <property type="match status" value="1"/>
</dbReference>
<dbReference type="Pfam" id="PF00119">
    <property type="entry name" value="ATP-synt_A"/>
    <property type="match status" value="1"/>
</dbReference>
<proteinExistence type="inferred from homology"/>
<comment type="caution">
    <text evidence="13">The sequence shown here is derived from an EMBL/GenBank/DDBJ whole genome shotgun (WGS) entry which is preliminary data.</text>
</comment>
<feature type="transmembrane region" description="Helical" evidence="11">
    <location>
        <begin position="220"/>
        <end position="251"/>
    </location>
</feature>
<dbReference type="EMBL" id="JAMGBE010000001">
    <property type="protein sequence ID" value="MCL6728638.1"/>
    <property type="molecule type" value="Genomic_DNA"/>
</dbReference>
<evidence type="ECO:0000256" key="5">
    <source>
        <dbReference type="ARBA" id="ARBA00022692"/>
    </source>
</evidence>
<evidence type="ECO:0000256" key="4">
    <source>
        <dbReference type="ARBA" id="ARBA00022547"/>
    </source>
</evidence>
<reference evidence="13" key="1">
    <citation type="submission" date="2022-05" db="EMBL/GenBank/DDBJ databases">
        <authorList>
            <person name="Jo J.-H."/>
            <person name="Im W.-T."/>
        </authorList>
    </citation>
    <scope>NUCLEOTIDE SEQUENCE</scope>
    <source>
        <strain evidence="13">SE220</strain>
    </source>
</reference>
<comment type="subcellular location">
    <subcellularLocation>
        <location evidence="11 12">Cell membrane</location>
        <topology evidence="11 12">Multi-pass membrane protein</topology>
    </subcellularLocation>
    <subcellularLocation>
        <location evidence="1">Membrane</location>
        <topology evidence="1">Multi-pass membrane protein</topology>
    </subcellularLocation>
</comment>
<dbReference type="PRINTS" id="PR00123">
    <property type="entry name" value="ATPASEA"/>
</dbReference>
<evidence type="ECO:0000256" key="2">
    <source>
        <dbReference type="ARBA" id="ARBA00006810"/>
    </source>
</evidence>
<sequence length="258" mass="28002">MAAEGKIDPMHQFTVEPLAPLKIGGVDVSFTTSSLWMLVALALIFGFMALGMKRQLVPGRWQMAVEGLTGFIDDMVRVNIGPQGKKFVPYIFSLFTFILVANLLGLMPLAIIPGLHAFTTTSHFSITGVLAVLSFSIVLIVGFWRHGLHFFSLFVPHGTPKVMIPLIASIEFISFMVRPFSLGLRLFVAMIAGHILMEVFGSFIVSGLNGGALGWGVGALSFLFIVGVVALELLVCAIQAYVFALLTTLYLNDAINLH</sequence>
<dbReference type="HAMAP" id="MF_01393">
    <property type="entry name" value="ATP_synth_a_bact"/>
    <property type="match status" value="1"/>
</dbReference>
<gene>
    <name evidence="11" type="primary">atpB</name>
    <name evidence="13" type="ORF">LZ538_01025</name>
</gene>
<keyword evidence="3 11" id="KW-0813">Transport</keyword>
<dbReference type="Gene3D" id="1.20.120.220">
    <property type="entry name" value="ATP synthase, F0 complex, subunit A"/>
    <property type="match status" value="1"/>
</dbReference>
<dbReference type="InterPro" id="IPR035908">
    <property type="entry name" value="F0_ATP_A_sf"/>
</dbReference>
<organism evidence="13 14">
    <name type="scientific">Sphingomonas hankyongi</name>
    <dbReference type="NCBI Taxonomy" id="2908209"/>
    <lineage>
        <taxon>Bacteria</taxon>
        <taxon>Pseudomonadati</taxon>
        <taxon>Pseudomonadota</taxon>
        <taxon>Alphaproteobacteria</taxon>
        <taxon>Sphingomonadales</taxon>
        <taxon>Sphingomonadaceae</taxon>
        <taxon>Sphingomonas</taxon>
    </lineage>
</organism>
<feature type="transmembrane region" description="Helical" evidence="11">
    <location>
        <begin position="124"/>
        <end position="144"/>
    </location>
</feature>
<keyword evidence="10 11" id="KW-0066">ATP synthesis</keyword>
<feature type="transmembrane region" description="Helical" evidence="11">
    <location>
        <begin position="87"/>
        <end position="112"/>
    </location>
</feature>
<feature type="transmembrane region" description="Helical" evidence="11">
    <location>
        <begin position="186"/>
        <end position="208"/>
    </location>
</feature>
<keyword evidence="9 11" id="KW-0472">Membrane</keyword>
<name>A0ABT0RZ16_9SPHN</name>
<keyword evidence="6 11" id="KW-0375">Hydrogen ion transport</keyword>
<evidence type="ECO:0000256" key="12">
    <source>
        <dbReference type="RuleBase" id="RU000483"/>
    </source>
</evidence>